<dbReference type="Pfam" id="PF02932">
    <property type="entry name" value="Neur_chan_memb"/>
    <property type="match status" value="1"/>
</dbReference>
<dbReference type="CDD" id="cd19051">
    <property type="entry name" value="LGIC_TM_cation"/>
    <property type="match status" value="1"/>
</dbReference>
<evidence type="ECO:0000256" key="2">
    <source>
        <dbReference type="ARBA" id="ARBA00022692"/>
    </source>
</evidence>
<dbReference type="AlphaFoldDB" id="A0A0L8GND3"/>
<dbReference type="InterPro" id="IPR006029">
    <property type="entry name" value="Neurotrans-gated_channel_TM"/>
</dbReference>
<dbReference type="InterPro" id="IPR006202">
    <property type="entry name" value="Neur_chan_lig-bd"/>
</dbReference>
<evidence type="ECO:0000256" key="3">
    <source>
        <dbReference type="ARBA" id="ARBA00022989"/>
    </source>
</evidence>
<keyword evidence="4 5" id="KW-0472">Membrane</keyword>
<feature type="transmembrane region" description="Helical" evidence="5">
    <location>
        <begin position="223"/>
        <end position="245"/>
    </location>
</feature>
<keyword evidence="2 5" id="KW-0812">Transmembrane</keyword>
<feature type="transmembrane region" description="Helical" evidence="5">
    <location>
        <begin position="284"/>
        <end position="310"/>
    </location>
</feature>
<dbReference type="GO" id="GO:0004888">
    <property type="term" value="F:transmembrane signaling receptor activity"/>
    <property type="evidence" value="ECO:0007669"/>
    <property type="project" value="InterPro"/>
</dbReference>
<comment type="subcellular location">
    <subcellularLocation>
        <location evidence="1">Membrane</location>
        <topology evidence="1">Multi-pass membrane protein</topology>
    </subcellularLocation>
</comment>
<dbReference type="Pfam" id="PF02931">
    <property type="entry name" value="Neur_chan_LBD"/>
    <property type="match status" value="1"/>
</dbReference>
<feature type="transmembrane region" description="Helical" evidence="5">
    <location>
        <begin position="371"/>
        <end position="392"/>
    </location>
</feature>
<proteinExistence type="predicted"/>
<organism evidence="8">
    <name type="scientific">Octopus bimaculoides</name>
    <name type="common">California two-spotted octopus</name>
    <dbReference type="NCBI Taxonomy" id="37653"/>
    <lineage>
        <taxon>Eukaryota</taxon>
        <taxon>Metazoa</taxon>
        <taxon>Spiralia</taxon>
        <taxon>Lophotrochozoa</taxon>
        <taxon>Mollusca</taxon>
        <taxon>Cephalopoda</taxon>
        <taxon>Coleoidea</taxon>
        <taxon>Octopodiformes</taxon>
        <taxon>Octopoda</taxon>
        <taxon>Incirrata</taxon>
        <taxon>Octopodidae</taxon>
        <taxon>Octopus</taxon>
    </lineage>
</organism>
<dbReference type="InterPro" id="IPR036719">
    <property type="entry name" value="Neuro-gated_channel_TM_sf"/>
</dbReference>
<dbReference type="InterPro" id="IPR036734">
    <property type="entry name" value="Neur_chan_lig-bd_sf"/>
</dbReference>
<evidence type="ECO:0008006" key="9">
    <source>
        <dbReference type="Google" id="ProtNLM"/>
    </source>
</evidence>
<evidence type="ECO:0000256" key="1">
    <source>
        <dbReference type="ARBA" id="ARBA00004141"/>
    </source>
</evidence>
<evidence type="ECO:0000313" key="8">
    <source>
        <dbReference type="EMBL" id="KOF78397.1"/>
    </source>
</evidence>
<accession>A0A0L8GND3</accession>
<gene>
    <name evidence="8" type="ORF">OCBIM_22030843mg</name>
</gene>
<dbReference type="InterPro" id="IPR038050">
    <property type="entry name" value="Neuro_actylchol_rec"/>
</dbReference>
<dbReference type="Gene3D" id="1.20.58.390">
    <property type="entry name" value="Neurotransmitter-gated ion-channel transmembrane domain"/>
    <property type="match status" value="1"/>
</dbReference>
<sequence length="396" mass="45627">MLLTECFIYTLCSIISIVNSDATHNDERLLKDSMLSNYRSDIRPVINLSTTVNMKIYTTLYTLYDLDFINNLLTARYIIKAVWFDEHLKWNPLDYNNITYIYIPKKKLWNPGLVMCNSMTQSEEKDSLDDVLIYYDGFVRMLSFTLLQTYCQVNAYSYPFDEHKCEIRMCSATYHTDEANVTSFLLNVYSEEENYKWYMSISDQETYSSYVVGTVYLRRKLTVGIIAMLIPTVMMTILTIFVFLLPPESGEKVSLATTIFLSNVLYLVQIDKNTPANSKYPSLLILYLMVLSLVSGIATLGSVVISKLYVNQSSQENKLKLSEESKKKSQRNKVEDISIISMEHPETLMKGGLPSKKKRNFVIDYMRLDAIFLKLIIVALLIISISFTSLLFSPLE</sequence>
<reference evidence="8" key="1">
    <citation type="submission" date="2015-07" db="EMBL/GenBank/DDBJ databases">
        <title>MeaNS - Measles Nucleotide Surveillance Program.</title>
        <authorList>
            <person name="Tran T."/>
            <person name="Druce J."/>
        </authorList>
    </citation>
    <scope>NUCLEOTIDE SEQUENCE</scope>
    <source>
        <strain evidence="8">UCB-OBI-ISO-001</strain>
        <tissue evidence="8">Gonad</tissue>
    </source>
</reference>
<protein>
    <recommendedName>
        <fullName evidence="9">Neurotransmitter-gated ion-channel ligand-binding domain-containing protein</fullName>
    </recommendedName>
</protein>
<dbReference type="EMBL" id="KQ421110">
    <property type="protein sequence ID" value="KOF78397.1"/>
    <property type="molecule type" value="Genomic_DNA"/>
</dbReference>
<dbReference type="GO" id="GO:0005230">
    <property type="term" value="F:extracellular ligand-gated monoatomic ion channel activity"/>
    <property type="evidence" value="ECO:0007669"/>
    <property type="project" value="InterPro"/>
</dbReference>
<dbReference type="PANTHER" id="PTHR18945">
    <property type="entry name" value="NEUROTRANSMITTER GATED ION CHANNEL"/>
    <property type="match status" value="1"/>
</dbReference>
<feature type="domain" description="Neurotransmitter-gated ion-channel transmembrane" evidence="7">
    <location>
        <begin position="228"/>
        <end position="341"/>
    </location>
</feature>
<dbReference type="STRING" id="37653.A0A0L8GND3"/>
<keyword evidence="3 5" id="KW-1133">Transmembrane helix</keyword>
<evidence type="ECO:0000256" key="4">
    <source>
        <dbReference type="ARBA" id="ARBA00023136"/>
    </source>
</evidence>
<dbReference type="SUPFAM" id="SSF90112">
    <property type="entry name" value="Neurotransmitter-gated ion-channel transmembrane pore"/>
    <property type="match status" value="1"/>
</dbReference>
<dbReference type="OrthoDB" id="6095645at2759"/>
<dbReference type="CDD" id="cd18989">
    <property type="entry name" value="LGIC_ECD_cation"/>
    <property type="match status" value="1"/>
</dbReference>
<dbReference type="InterPro" id="IPR006201">
    <property type="entry name" value="Neur_channel"/>
</dbReference>
<dbReference type="SUPFAM" id="SSF63712">
    <property type="entry name" value="Nicotinic receptor ligand binding domain-like"/>
    <property type="match status" value="1"/>
</dbReference>
<dbReference type="GO" id="GO:0016020">
    <property type="term" value="C:membrane"/>
    <property type="evidence" value="ECO:0007669"/>
    <property type="project" value="UniProtKB-SubCell"/>
</dbReference>
<feature type="domain" description="Neurotransmitter-gated ion-channel ligand-binding" evidence="6">
    <location>
        <begin position="30"/>
        <end position="183"/>
    </location>
</feature>
<evidence type="ECO:0000259" key="7">
    <source>
        <dbReference type="Pfam" id="PF02932"/>
    </source>
</evidence>
<name>A0A0L8GND3_OCTBM</name>
<evidence type="ECO:0000256" key="5">
    <source>
        <dbReference type="SAM" id="Phobius"/>
    </source>
</evidence>
<dbReference type="Gene3D" id="2.70.170.10">
    <property type="entry name" value="Neurotransmitter-gated ion-channel ligand-binding domain"/>
    <property type="match status" value="1"/>
</dbReference>
<evidence type="ECO:0000259" key="6">
    <source>
        <dbReference type="Pfam" id="PF02931"/>
    </source>
</evidence>